<evidence type="ECO:0000313" key="2">
    <source>
        <dbReference type="EMBL" id="KAJ5121452.1"/>
    </source>
</evidence>
<feature type="compositionally biased region" description="Polar residues" evidence="1">
    <location>
        <begin position="49"/>
        <end position="58"/>
    </location>
</feature>
<comment type="caution">
    <text evidence="2">The sequence shown here is derived from an EMBL/GenBank/DDBJ whole genome shotgun (WGS) entry which is preliminary data.</text>
</comment>
<reference evidence="2" key="1">
    <citation type="submission" date="2022-11" db="EMBL/GenBank/DDBJ databases">
        <authorList>
            <person name="Petersen C."/>
        </authorList>
    </citation>
    <scope>NUCLEOTIDE SEQUENCE</scope>
    <source>
        <strain evidence="2">IBT 22155</strain>
    </source>
</reference>
<evidence type="ECO:0000313" key="3">
    <source>
        <dbReference type="Proteomes" id="UP001149079"/>
    </source>
</evidence>
<evidence type="ECO:0000256" key="1">
    <source>
        <dbReference type="SAM" id="MobiDB-lite"/>
    </source>
</evidence>
<dbReference type="AlphaFoldDB" id="A0A9W9GKJ3"/>
<protein>
    <submittedName>
        <fullName evidence="2">Uncharacterized protein</fullName>
    </submittedName>
</protein>
<name>A0A9W9GKJ3_9EURO</name>
<dbReference type="EMBL" id="JAPQKL010000007">
    <property type="protein sequence ID" value="KAJ5121452.1"/>
    <property type="molecule type" value="Genomic_DNA"/>
</dbReference>
<proteinExistence type="predicted"/>
<accession>A0A9W9GKJ3</accession>
<feature type="region of interest" description="Disordered" evidence="1">
    <location>
        <begin position="1"/>
        <end position="65"/>
    </location>
</feature>
<keyword evidence="3" id="KW-1185">Reference proteome</keyword>
<dbReference type="GeneID" id="81409327"/>
<reference evidence="2" key="2">
    <citation type="journal article" date="2023" name="IMA Fungus">
        <title>Comparative genomic study of the Penicillium genus elucidates a diverse pangenome and 15 lateral gene transfer events.</title>
        <authorList>
            <person name="Petersen C."/>
            <person name="Sorensen T."/>
            <person name="Nielsen M.R."/>
            <person name="Sondergaard T.E."/>
            <person name="Sorensen J.L."/>
            <person name="Fitzpatrick D.A."/>
            <person name="Frisvad J.C."/>
            <person name="Nielsen K.L."/>
        </authorList>
    </citation>
    <scope>NUCLEOTIDE SEQUENCE</scope>
    <source>
        <strain evidence="2">IBT 22155</strain>
    </source>
</reference>
<feature type="compositionally biased region" description="Basic and acidic residues" evidence="1">
    <location>
        <begin position="38"/>
        <end position="47"/>
    </location>
</feature>
<sequence length="110" mass="11844">MDNGEGPTLPEAPRRRMGVIPFHGAVPRTGSPSCQHTDGARQSHDQIAESGQTQNGSHSGEDLAPHEGCMAWLETKQYFNNTQEKLAVLKSPGQSTLIRGHGDKAPECLV</sequence>
<dbReference type="RefSeq" id="XP_056517956.1">
    <property type="nucleotide sequence ID" value="XM_056670157.1"/>
</dbReference>
<gene>
    <name evidence="2" type="ORF">N7515_009413</name>
</gene>
<dbReference type="Proteomes" id="UP001149079">
    <property type="component" value="Unassembled WGS sequence"/>
</dbReference>
<organism evidence="2 3">
    <name type="scientific">Penicillium bovifimosum</name>
    <dbReference type="NCBI Taxonomy" id="126998"/>
    <lineage>
        <taxon>Eukaryota</taxon>
        <taxon>Fungi</taxon>
        <taxon>Dikarya</taxon>
        <taxon>Ascomycota</taxon>
        <taxon>Pezizomycotina</taxon>
        <taxon>Eurotiomycetes</taxon>
        <taxon>Eurotiomycetidae</taxon>
        <taxon>Eurotiales</taxon>
        <taxon>Aspergillaceae</taxon>
        <taxon>Penicillium</taxon>
    </lineage>
</organism>